<sequence>MGIPNIVIIFKWAVTAGKWQCCPFAWHDRTTHPLQQIVIWAHDEVPPSNETYECNLPEPQPNPHSAHQTKPMTQDYRTCRRNYTPTSAGCYLNPQRTPAKLKATHHWPTRQNPGPA</sequence>
<evidence type="ECO:0000313" key="2">
    <source>
        <dbReference type="EMBL" id="KAF9503168.1"/>
    </source>
</evidence>
<evidence type="ECO:0000256" key="1">
    <source>
        <dbReference type="SAM" id="MobiDB-lite"/>
    </source>
</evidence>
<dbReference type="Proteomes" id="UP000886523">
    <property type="component" value="Unassembled WGS sequence"/>
</dbReference>
<reference evidence="2" key="1">
    <citation type="journal article" date="2020" name="Nat. Commun.">
        <title>Large-scale genome sequencing of mycorrhizal fungi provides insights into the early evolution of symbiotic traits.</title>
        <authorList>
            <person name="Miyauchi S."/>
            <person name="Kiss E."/>
            <person name="Kuo A."/>
            <person name="Drula E."/>
            <person name="Kohler A."/>
            <person name="Sanchez-Garcia M."/>
            <person name="Morin E."/>
            <person name="Andreopoulos B."/>
            <person name="Barry K.W."/>
            <person name="Bonito G."/>
            <person name="Buee M."/>
            <person name="Carver A."/>
            <person name="Chen C."/>
            <person name="Cichocki N."/>
            <person name="Clum A."/>
            <person name="Culley D."/>
            <person name="Crous P.W."/>
            <person name="Fauchery L."/>
            <person name="Girlanda M."/>
            <person name="Hayes R.D."/>
            <person name="Keri Z."/>
            <person name="LaButti K."/>
            <person name="Lipzen A."/>
            <person name="Lombard V."/>
            <person name="Magnuson J."/>
            <person name="Maillard F."/>
            <person name="Murat C."/>
            <person name="Nolan M."/>
            <person name="Ohm R.A."/>
            <person name="Pangilinan J."/>
            <person name="Pereira M.F."/>
            <person name="Perotto S."/>
            <person name="Peter M."/>
            <person name="Pfister S."/>
            <person name="Riley R."/>
            <person name="Sitrit Y."/>
            <person name="Stielow J.B."/>
            <person name="Szollosi G."/>
            <person name="Zifcakova L."/>
            <person name="Stursova M."/>
            <person name="Spatafora J.W."/>
            <person name="Tedersoo L."/>
            <person name="Vaario L.M."/>
            <person name="Yamada A."/>
            <person name="Yan M."/>
            <person name="Wang P."/>
            <person name="Xu J."/>
            <person name="Bruns T."/>
            <person name="Baldrian P."/>
            <person name="Vilgalys R."/>
            <person name="Dunand C."/>
            <person name="Henrissat B."/>
            <person name="Grigoriev I.V."/>
            <person name="Hibbett D."/>
            <person name="Nagy L.G."/>
            <person name="Martin F.M."/>
        </authorList>
    </citation>
    <scope>NUCLEOTIDE SEQUENCE</scope>
    <source>
        <strain evidence="2">UP504</strain>
    </source>
</reference>
<dbReference type="EMBL" id="MU129425">
    <property type="protein sequence ID" value="KAF9503168.1"/>
    <property type="molecule type" value="Genomic_DNA"/>
</dbReference>
<evidence type="ECO:0000313" key="3">
    <source>
        <dbReference type="Proteomes" id="UP000886523"/>
    </source>
</evidence>
<dbReference type="AlphaFoldDB" id="A0A9P6DLL2"/>
<keyword evidence="3" id="KW-1185">Reference proteome</keyword>
<proteinExistence type="predicted"/>
<feature type="region of interest" description="Disordered" evidence="1">
    <location>
        <begin position="90"/>
        <end position="116"/>
    </location>
</feature>
<name>A0A9P6DLL2_9AGAM</name>
<protein>
    <submittedName>
        <fullName evidence="2">Uncharacterized protein</fullName>
    </submittedName>
</protein>
<accession>A0A9P6DLL2</accession>
<organism evidence="2 3">
    <name type="scientific">Hydnum rufescens UP504</name>
    <dbReference type="NCBI Taxonomy" id="1448309"/>
    <lineage>
        <taxon>Eukaryota</taxon>
        <taxon>Fungi</taxon>
        <taxon>Dikarya</taxon>
        <taxon>Basidiomycota</taxon>
        <taxon>Agaricomycotina</taxon>
        <taxon>Agaricomycetes</taxon>
        <taxon>Cantharellales</taxon>
        <taxon>Hydnaceae</taxon>
        <taxon>Hydnum</taxon>
    </lineage>
</organism>
<gene>
    <name evidence="2" type="ORF">BS47DRAFT_1369739</name>
</gene>
<comment type="caution">
    <text evidence="2">The sequence shown here is derived from an EMBL/GenBank/DDBJ whole genome shotgun (WGS) entry which is preliminary data.</text>
</comment>